<evidence type="ECO:0000256" key="3">
    <source>
        <dbReference type="ARBA" id="ARBA00022801"/>
    </source>
</evidence>
<comment type="caution">
    <text evidence="11">The sequence shown here is derived from an EMBL/GenBank/DDBJ whole genome shotgun (WGS) entry which is preliminary data.</text>
</comment>
<dbReference type="GO" id="GO:0004252">
    <property type="term" value="F:serine-type endopeptidase activity"/>
    <property type="evidence" value="ECO:0007669"/>
    <property type="project" value="UniProtKB-UniRule"/>
</dbReference>
<feature type="compositionally biased region" description="Polar residues" evidence="7">
    <location>
        <begin position="58"/>
        <end position="75"/>
    </location>
</feature>
<evidence type="ECO:0000256" key="4">
    <source>
        <dbReference type="ARBA" id="ARBA00022825"/>
    </source>
</evidence>
<organism evidence="11 12">
    <name type="scientific">Candidatus Dactylopiibacterium carminicum</name>
    <dbReference type="NCBI Taxonomy" id="857335"/>
    <lineage>
        <taxon>Bacteria</taxon>
        <taxon>Pseudomonadati</taxon>
        <taxon>Pseudomonadota</taxon>
        <taxon>Betaproteobacteria</taxon>
        <taxon>Rhodocyclales</taxon>
        <taxon>Rhodocyclaceae</taxon>
        <taxon>Candidatus Dactylopiibacterium</taxon>
    </lineage>
</organism>
<evidence type="ECO:0000256" key="2">
    <source>
        <dbReference type="ARBA" id="ARBA00022670"/>
    </source>
</evidence>
<dbReference type="Pfam" id="PF00082">
    <property type="entry name" value="Peptidase_S8"/>
    <property type="match status" value="1"/>
</dbReference>
<evidence type="ECO:0000256" key="8">
    <source>
        <dbReference type="SAM" id="SignalP"/>
    </source>
</evidence>
<dbReference type="Proteomes" id="UP000623509">
    <property type="component" value="Unassembled WGS sequence"/>
</dbReference>
<dbReference type="EMBL" id="NMRN01000008">
    <property type="protein sequence ID" value="PAS94287.1"/>
    <property type="molecule type" value="Genomic_DNA"/>
</dbReference>
<dbReference type="Gene3D" id="3.40.50.200">
    <property type="entry name" value="Peptidase S8/S53 domain"/>
    <property type="match status" value="1"/>
</dbReference>
<dbReference type="PANTHER" id="PTHR43806:SF11">
    <property type="entry name" value="CEREVISIN-RELATED"/>
    <property type="match status" value="1"/>
</dbReference>
<evidence type="ECO:0000313" key="13">
    <source>
        <dbReference type="Proteomes" id="UP000623509"/>
    </source>
</evidence>
<gene>
    <name evidence="10" type="ORF">BGI27_07550</name>
    <name evidence="11" type="ORF">CGU29_04560</name>
</gene>
<dbReference type="Proteomes" id="UP000216107">
    <property type="component" value="Unassembled WGS sequence"/>
</dbReference>
<proteinExistence type="inferred from homology"/>
<feature type="active site" description="Charge relay system" evidence="5">
    <location>
        <position position="343"/>
    </location>
</feature>
<comment type="similarity">
    <text evidence="1 5 6">Belongs to the peptidase S8 family.</text>
</comment>
<protein>
    <submittedName>
        <fullName evidence="11">Protease</fullName>
    </submittedName>
</protein>
<evidence type="ECO:0000259" key="9">
    <source>
        <dbReference type="Pfam" id="PF00082"/>
    </source>
</evidence>
<dbReference type="InterPro" id="IPR023828">
    <property type="entry name" value="Peptidase_S8_Ser-AS"/>
</dbReference>
<sequence length="846" mass="86939">MNRTVRLAAFVICAQLFAACGGGGGESSTGAASSTSAGHTLSGGLELSSVAVLDSDTNDPQQTGRTANDSPEQAQVLSTPALLTGTLNLAGVGPQGANQESGDPWDVFLTHLAVGQTVSLSFTGSVSGTDLDLYLVNAETQEVVGFSASENASSTECISAGAAGDYYVVANAYAGAARYTLSISAEGEQVSCPTVSSSKALFVSTQLLSKPRDSRAGALRVAEAARHRPPVLIDVPGKAALSSAGMRPFSRQDGTGLRHGASADTAIERGINTLVYAKRLRAGGEYAFVEPNYLLKAHAFAPNDPLYVYQSWHYAQIKLPAARTRLSDAALEANPRPLVAVIDDGIVRNHTDLSAQIEDEYAFISLVSAGDGNSLSADDPSTAADDPLWHGTHVAGTIAALADNSLWGLGVAPMAKLMPLRVFQGENATTYDVLQAIYYAAGLQNNSGRIAARRADVLNMSLGAQGSCPMAIADAVAQARAQGVVVVASSGNDGLNAVGMPANCAGVIAVGATDAAGRRTDYSNAGSALDVMAPGGDSRQSLSGFTDYVYSTVGRFSGNTRQPSFGGLIGTSMAAPHVSGVLALMRYANPDITVTQIDTLLALGRLSTDLGSSGWDAATGYGLIDADKAVSEALALRVGSETLAGVLQVSPAQIHLGSTVSTTTFTIEATEETAETVSAITSAHPGVRVEAVDVDAAGLGSYRVSVDRSRMSVGSNSATIQIQTSARTLTVTLNVIRLLDMGSANASQERIRVFALRAADSAVLATTDVHPERGTYSWRLTNIPAGEVRILASSDVDNNGLYCEAGEACGVYSSGSSLTVNGARSGLAITLDLSGTPPQGAATLSQ</sequence>
<feature type="domain" description="Peptidase S8/S53" evidence="9">
    <location>
        <begin position="338"/>
        <end position="622"/>
    </location>
</feature>
<dbReference type="InterPro" id="IPR036852">
    <property type="entry name" value="Peptidase_S8/S53_dom_sf"/>
</dbReference>
<keyword evidence="3 5" id="KW-0378">Hydrolase</keyword>
<accession>A0A272EW00</accession>
<dbReference type="GO" id="GO:0006508">
    <property type="term" value="P:proteolysis"/>
    <property type="evidence" value="ECO:0007669"/>
    <property type="project" value="UniProtKB-KW"/>
</dbReference>
<dbReference type="PROSITE" id="PS00136">
    <property type="entry name" value="SUBTILASE_ASP"/>
    <property type="match status" value="1"/>
</dbReference>
<keyword evidence="4 5" id="KW-0720">Serine protease</keyword>
<dbReference type="RefSeq" id="WP_095524294.1">
    <property type="nucleotide sequence ID" value="NZ_MDUX01000019.1"/>
</dbReference>
<keyword evidence="13" id="KW-1185">Reference proteome</keyword>
<dbReference type="PROSITE" id="PS51892">
    <property type="entry name" value="SUBTILASE"/>
    <property type="match status" value="1"/>
</dbReference>
<dbReference type="PRINTS" id="PR00723">
    <property type="entry name" value="SUBTILISIN"/>
</dbReference>
<dbReference type="PROSITE" id="PS00137">
    <property type="entry name" value="SUBTILASE_HIS"/>
    <property type="match status" value="1"/>
</dbReference>
<evidence type="ECO:0000256" key="7">
    <source>
        <dbReference type="SAM" id="MobiDB-lite"/>
    </source>
</evidence>
<dbReference type="OrthoDB" id="9790784at2"/>
<dbReference type="SUPFAM" id="SSF52743">
    <property type="entry name" value="Subtilisin-like"/>
    <property type="match status" value="1"/>
</dbReference>
<evidence type="ECO:0000256" key="6">
    <source>
        <dbReference type="RuleBase" id="RU003355"/>
    </source>
</evidence>
<dbReference type="PROSITE" id="PS00138">
    <property type="entry name" value="SUBTILASE_SER"/>
    <property type="match status" value="1"/>
</dbReference>
<reference evidence="10 13" key="1">
    <citation type="submission" date="2016-08" db="EMBL/GenBank/DDBJ databases">
        <title>Candidatus Dactylopiibacterium carminicum genome sequence.</title>
        <authorList>
            <person name="Ramirez-Puebla S.T."/>
            <person name="Ormeno-Orrillo E."/>
            <person name="Vera-Ponce De Leon A."/>
            <person name="Luis L."/>
            <person name="Sanchez-Flores A."/>
            <person name="Monica R."/>
            <person name="Martinez-Romero E."/>
        </authorList>
    </citation>
    <scope>NUCLEOTIDE SEQUENCE [LARGE SCALE GENOMIC DNA]</scope>
    <source>
        <strain evidence="10">END1</strain>
    </source>
</reference>
<feature type="signal peptide" evidence="8">
    <location>
        <begin position="1"/>
        <end position="18"/>
    </location>
</feature>
<evidence type="ECO:0000313" key="11">
    <source>
        <dbReference type="EMBL" id="PAS94287.1"/>
    </source>
</evidence>
<keyword evidence="2 5" id="KW-0645">Protease</keyword>
<evidence type="ECO:0000256" key="1">
    <source>
        <dbReference type="ARBA" id="ARBA00011073"/>
    </source>
</evidence>
<dbReference type="EMBL" id="MDUX01000019">
    <property type="protein sequence ID" value="KAF7599519.1"/>
    <property type="molecule type" value="Genomic_DNA"/>
</dbReference>
<dbReference type="InterPro" id="IPR000209">
    <property type="entry name" value="Peptidase_S8/S53_dom"/>
</dbReference>
<dbReference type="AlphaFoldDB" id="A0A272EW00"/>
<evidence type="ECO:0000256" key="5">
    <source>
        <dbReference type="PROSITE-ProRule" id="PRU01240"/>
    </source>
</evidence>
<feature type="chain" id="PRO_5012538024" evidence="8">
    <location>
        <begin position="19"/>
        <end position="846"/>
    </location>
</feature>
<dbReference type="InterPro" id="IPR050131">
    <property type="entry name" value="Peptidase_S8_subtilisin-like"/>
</dbReference>
<dbReference type="InterPro" id="IPR022398">
    <property type="entry name" value="Peptidase_S8_His-AS"/>
</dbReference>
<dbReference type="Gene3D" id="2.60.120.380">
    <property type="match status" value="1"/>
</dbReference>
<feature type="region of interest" description="Disordered" evidence="7">
    <location>
        <begin position="55"/>
        <end position="75"/>
    </location>
</feature>
<feature type="active site" description="Charge relay system" evidence="5">
    <location>
        <position position="572"/>
    </location>
</feature>
<evidence type="ECO:0000313" key="10">
    <source>
        <dbReference type="EMBL" id="KAF7599519.1"/>
    </source>
</evidence>
<dbReference type="InterPro" id="IPR015500">
    <property type="entry name" value="Peptidase_S8_subtilisin-rel"/>
</dbReference>
<dbReference type="PANTHER" id="PTHR43806">
    <property type="entry name" value="PEPTIDASE S8"/>
    <property type="match status" value="1"/>
</dbReference>
<keyword evidence="8" id="KW-0732">Signal</keyword>
<feature type="active site" description="Charge relay system" evidence="5">
    <location>
        <position position="390"/>
    </location>
</feature>
<reference evidence="11 12" key="2">
    <citation type="submission" date="2017-07" db="EMBL/GenBank/DDBJ databases">
        <title>Candidatus Dactylopiibacterium carminicum, a nitrogen-fixing symbiont of the cochineal insect Dactylopius coccus and Dactylopius opuntiae (Hemiptera: Coccoidea: Dactylopiidae).</title>
        <authorList>
            <person name="Vera A."/>
        </authorList>
    </citation>
    <scope>NUCLEOTIDE SEQUENCE [LARGE SCALE GENOMIC DNA]</scope>
    <source>
        <strain evidence="11 12">NFDCM</strain>
    </source>
</reference>
<dbReference type="InterPro" id="IPR023827">
    <property type="entry name" value="Peptidase_S8_Asp-AS"/>
</dbReference>
<name>A0A272EW00_9RHOO</name>
<dbReference type="PROSITE" id="PS51257">
    <property type="entry name" value="PROKAR_LIPOPROTEIN"/>
    <property type="match status" value="1"/>
</dbReference>
<evidence type="ECO:0000313" key="12">
    <source>
        <dbReference type="Proteomes" id="UP000216107"/>
    </source>
</evidence>